<dbReference type="SMART" id="SM00558">
    <property type="entry name" value="JmjC"/>
    <property type="match status" value="1"/>
</dbReference>
<dbReference type="GO" id="GO:0005737">
    <property type="term" value="C:cytoplasm"/>
    <property type="evidence" value="ECO:0007669"/>
    <property type="project" value="TreeGrafter"/>
</dbReference>
<dbReference type="PROSITE" id="PS51184">
    <property type="entry name" value="JMJC"/>
    <property type="match status" value="1"/>
</dbReference>
<dbReference type="InterPro" id="IPR050910">
    <property type="entry name" value="JMJD6_ArgDemeth/LysHydrox"/>
</dbReference>
<evidence type="ECO:0000313" key="2">
    <source>
        <dbReference type="EMBL" id="EWM26897.1"/>
    </source>
</evidence>
<keyword evidence="3" id="KW-1185">Reference proteome</keyword>
<feature type="domain" description="JmjC" evidence="1">
    <location>
        <begin position="231"/>
        <end position="388"/>
    </location>
</feature>
<name>W7TLG7_9STRA</name>
<protein>
    <submittedName>
        <fullName evidence="2">Jmjc domain-containing protein 4</fullName>
    </submittedName>
</protein>
<dbReference type="Gene3D" id="2.60.120.650">
    <property type="entry name" value="Cupin"/>
    <property type="match status" value="1"/>
</dbReference>
<dbReference type="AlphaFoldDB" id="W7TLG7"/>
<evidence type="ECO:0000259" key="1">
    <source>
        <dbReference type="PROSITE" id="PS51184"/>
    </source>
</evidence>
<dbReference type="Pfam" id="PF13621">
    <property type="entry name" value="Cupin_8"/>
    <property type="match status" value="1"/>
</dbReference>
<dbReference type="InterPro" id="IPR003347">
    <property type="entry name" value="JmjC_dom"/>
</dbReference>
<dbReference type="GO" id="GO:0043565">
    <property type="term" value="F:sequence-specific DNA binding"/>
    <property type="evidence" value="ECO:0007669"/>
    <property type="project" value="TreeGrafter"/>
</dbReference>
<dbReference type="Proteomes" id="UP000019335">
    <property type="component" value="Chromosome 8"/>
</dbReference>
<dbReference type="PANTHER" id="PTHR12480:SF6">
    <property type="entry name" value="2-OXOGLUTARATE AND IRON-DEPENDENT OXYGENASE JMJD4"/>
    <property type="match status" value="1"/>
</dbReference>
<gene>
    <name evidence="2" type="ORF">Naga_100103g14</name>
</gene>
<dbReference type="GO" id="GO:0016706">
    <property type="term" value="F:2-oxoglutarate-dependent dioxygenase activity"/>
    <property type="evidence" value="ECO:0007669"/>
    <property type="project" value="TreeGrafter"/>
</dbReference>
<reference evidence="2 3" key="1">
    <citation type="journal article" date="2014" name="Mol. Plant">
        <title>Chromosome Scale Genome Assembly and Transcriptome Profiling of Nannochloropsis gaditana in Nitrogen Depletion.</title>
        <authorList>
            <person name="Corteggiani Carpinelli E."/>
            <person name="Telatin A."/>
            <person name="Vitulo N."/>
            <person name="Forcato C."/>
            <person name="D'Angelo M."/>
            <person name="Schiavon R."/>
            <person name="Vezzi A."/>
            <person name="Giacometti G.M."/>
            <person name="Morosinotto T."/>
            <person name="Valle G."/>
        </authorList>
    </citation>
    <scope>NUCLEOTIDE SEQUENCE [LARGE SCALE GENOMIC DNA]</scope>
    <source>
        <strain evidence="2 3">B-31</strain>
    </source>
</reference>
<comment type="caution">
    <text evidence="2">The sequence shown here is derived from an EMBL/GenBank/DDBJ whole genome shotgun (WGS) entry which is preliminary data.</text>
</comment>
<dbReference type="InterPro" id="IPR041667">
    <property type="entry name" value="Cupin_8"/>
</dbReference>
<evidence type="ECO:0000313" key="3">
    <source>
        <dbReference type="Proteomes" id="UP000019335"/>
    </source>
</evidence>
<dbReference type="PANTHER" id="PTHR12480">
    <property type="entry name" value="ARGININE DEMETHYLASE AND LYSYL-HYDROXYLASE JMJD"/>
    <property type="match status" value="1"/>
</dbReference>
<dbReference type="GO" id="GO:0005634">
    <property type="term" value="C:nucleus"/>
    <property type="evidence" value="ECO:0007669"/>
    <property type="project" value="TreeGrafter"/>
</dbReference>
<dbReference type="SUPFAM" id="SSF51197">
    <property type="entry name" value="Clavaminate synthase-like"/>
    <property type="match status" value="1"/>
</dbReference>
<dbReference type="EMBL" id="AZIL01000567">
    <property type="protein sequence ID" value="EWM26897.1"/>
    <property type="molecule type" value="Genomic_DNA"/>
</dbReference>
<dbReference type="GO" id="GO:0045905">
    <property type="term" value="P:positive regulation of translational termination"/>
    <property type="evidence" value="ECO:0007669"/>
    <property type="project" value="TreeGrafter"/>
</dbReference>
<sequence>MRFNLPSALAHKLSLFPLHRIHGVSELKIILMIPRIESASASPALLRHFLDSNAPFLITDLASRWEATRAWVVPGEEENFQTLDLFENFICGHNRGELAEETLVPVVECPGDDDKHENVEGHHSHTSNSCQDKSNSYGTELRTEMHFTEYARLWRTGEAEARGLYLKDWHIVKVLKGLDGKHDKQDVREEVKAGIKDGDELCDVLATGKQGVQEERHEELVGACGAEVSPARPTAPSALFSVPFPLTDDWLNAWWDAPASEAGHPAREDDYRFLYLGPAGTQTGLHYDVLCSYSWSANLAGTKEWTLIHPDQKGFLAENLPLQSTVPFGSVDWSDVAVRVRQGPGEMIFVPSGWFHRVRNVTGCLSINHNWFNRSCLDRVWTFVKEEASAVQERLYDLRETFDASLCGWERQCEVVMRANSSINLTEWVDLLLWKARDLRLRQKDTVAPDARLDLLAILKVLREVQRSERYVNFLFPSRFHEEPSVENLRPLPLPLQANSPSQTEEWLAAEIQQLEKCAERLVG</sequence>
<dbReference type="OrthoDB" id="203487at2759"/>
<organism evidence="2 3">
    <name type="scientific">Nannochloropsis gaditana</name>
    <dbReference type="NCBI Taxonomy" id="72520"/>
    <lineage>
        <taxon>Eukaryota</taxon>
        <taxon>Sar</taxon>
        <taxon>Stramenopiles</taxon>
        <taxon>Ochrophyta</taxon>
        <taxon>Eustigmatophyceae</taxon>
        <taxon>Eustigmatales</taxon>
        <taxon>Monodopsidaceae</taxon>
        <taxon>Nannochloropsis</taxon>
    </lineage>
</organism>
<accession>W7TLG7</accession>
<proteinExistence type="predicted"/>